<evidence type="ECO:0000256" key="2">
    <source>
        <dbReference type="ARBA" id="ARBA00023125"/>
    </source>
</evidence>
<dbReference type="PROSITE" id="PS50937">
    <property type="entry name" value="HTH_MERR_2"/>
    <property type="match status" value="1"/>
</dbReference>
<dbReference type="RefSeq" id="WP_120810902.1">
    <property type="nucleotide sequence ID" value="NZ_RBID01000015.1"/>
</dbReference>
<reference evidence="6 7" key="1">
    <citation type="submission" date="2018-10" db="EMBL/GenBank/DDBJ databases">
        <title>Genomic Encyclopedia of Type Strains, Phase IV (KMG-IV): sequencing the most valuable type-strain genomes for metagenomic binning, comparative biology and taxonomic classification.</title>
        <authorList>
            <person name="Goeker M."/>
        </authorList>
    </citation>
    <scope>NUCLEOTIDE SEQUENCE [LARGE SCALE GENOMIC DNA]</scope>
    <source>
        <strain evidence="6 7">DSM 3303</strain>
    </source>
</reference>
<keyword evidence="3" id="KW-0804">Transcription</keyword>
<dbReference type="PANTHER" id="PTHR30204:SF94">
    <property type="entry name" value="HEAVY METAL-DEPENDENT TRANSCRIPTIONAL REGULATOR HI_0293-RELATED"/>
    <property type="match status" value="1"/>
</dbReference>
<evidence type="ECO:0000313" key="7">
    <source>
        <dbReference type="Proteomes" id="UP000279384"/>
    </source>
</evidence>
<dbReference type="GO" id="GO:0003677">
    <property type="term" value="F:DNA binding"/>
    <property type="evidence" value="ECO:0007669"/>
    <property type="project" value="UniProtKB-KW"/>
</dbReference>
<keyword evidence="4" id="KW-0175">Coiled coil</keyword>
<name>A0A495BCY4_VOGIN</name>
<protein>
    <submittedName>
        <fullName evidence="6">MerR family transcriptional regulator</fullName>
    </submittedName>
</protein>
<dbReference type="InterPro" id="IPR000551">
    <property type="entry name" value="MerR-type_HTH_dom"/>
</dbReference>
<feature type="domain" description="HTH merR-type" evidence="5">
    <location>
        <begin position="1"/>
        <end position="68"/>
    </location>
</feature>
<evidence type="ECO:0000256" key="3">
    <source>
        <dbReference type="ARBA" id="ARBA00023163"/>
    </source>
</evidence>
<gene>
    <name evidence="6" type="ORF">C8E02_2378</name>
</gene>
<dbReference type="InterPro" id="IPR009061">
    <property type="entry name" value="DNA-bd_dom_put_sf"/>
</dbReference>
<dbReference type="SUPFAM" id="SSF46955">
    <property type="entry name" value="Putative DNA-binding domain"/>
    <property type="match status" value="1"/>
</dbReference>
<evidence type="ECO:0000256" key="4">
    <source>
        <dbReference type="SAM" id="Coils"/>
    </source>
</evidence>
<dbReference type="PRINTS" id="PR00040">
    <property type="entry name" value="HTHMERR"/>
</dbReference>
<dbReference type="PANTHER" id="PTHR30204">
    <property type="entry name" value="REDOX-CYCLING DRUG-SENSING TRANSCRIPTIONAL ACTIVATOR SOXR"/>
    <property type="match status" value="1"/>
</dbReference>
<accession>A0A495BCY4</accession>
<proteinExistence type="predicted"/>
<organism evidence="6 7">
    <name type="scientific">Vogesella indigofera</name>
    <name type="common">Pseudomonas indigofera</name>
    <dbReference type="NCBI Taxonomy" id="45465"/>
    <lineage>
        <taxon>Bacteria</taxon>
        <taxon>Pseudomonadati</taxon>
        <taxon>Pseudomonadota</taxon>
        <taxon>Betaproteobacteria</taxon>
        <taxon>Neisseriales</taxon>
        <taxon>Chromobacteriaceae</taxon>
        <taxon>Vogesella</taxon>
    </lineage>
</organism>
<dbReference type="Pfam" id="PF13411">
    <property type="entry name" value="MerR_1"/>
    <property type="match status" value="1"/>
</dbReference>
<dbReference type="Gene3D" id="1.10.1660.10">
    <property type="match status" value="1"/>
</dbReference>
<sequence>MLIGELAALTGATRKAIRLYEAQGLLPVPQRRGNYRVYQPLDVHLVSMIRRAQTVGFSLAELKELAVLKAASGSFPLAVAQQLIRQKQRHFQQELQRLQALQQQLAQLEAELAQNYGAAPVTCT</sequence>
<comment type="caution">
    <text evidence="6">The sequence shown here is derived from an EMBL/GenBank/DDBJ whole genome shotgun (WGS) entry which is preliminary data.</text>
</comment>
<evidence type="ECO:0000256" key="1">
    <source>
        <dbReference type="ARBA" id="ARBA00023015"/>
    </source>
</evidence>
<dbReference type="AlphaFoldDB" id="A0A495BCY4"/>
<feature type="coiled-coil region" evidence="4">
    <location>
        <begin position="84"/>
        <end position="118"/>
    </location>
</feature>
<dbReference type="SMART" id="SM00422">
    <property type="entry name" value="HTH_MERR"/>
    <property type="match status" value="1"/>
</dbReference>
<dbReference type="InterPro" id="IPR047057">
    <property type="entry name" value="MerR_fam"/>
</dbReference>
<dbReference type="EMBL" id="RBID01000015">
    <property type="protein sequence ID" value="RKQ58064.1"/>
    <property type="molecule type" value="Genomic_DNA"/>
</dbReference>
<dbReference type="GO" id="GO:0003700">
    <property type="term" value="F:DNA-binding transcription factor activity"/>
    <property type="evidence" value="ECO:0007669"/>
    <property type="project" value="InterPro"/>
</dbReference>
<keyword evidence="1" id="KW-0805">Transcription regulation</keyword>
<keyword evidence="2" id="KW-0238">DNA-binding</keyword>
<evidence type="ECO:0000313" key="6">
    <source>
        <dbReference type="EMBL" id="RKQ58064.1"/>
    </source>
</evidence>
<evidence type="ECO:0000259" key="5">
    <source>
        <dbReference type="PROSITE" id="PS50937"/>
    </source>
</evidence>
<dbReference type="Proteomes" id="UP000279384">
    <property type="component" value="Unassembled WGS sequence"/>
</dbReference>